<feature type="compositionally biased region" description="Polar residues" evidence="8">
    <location>
        <begin position="592"/>
        <end position="602"/>
    </location>
</feature>
<evidence type="ECO:0000256" key="10">
    <source>
        <dbReference type="SAM" id="SignalP"/>
    </source>
</evidence>
<sequence length="643" mass="70606">MDSHLPFLVLALCILSASADVFVSIDCGSSDIHTDENLIIWSGDNIYIQNGESRVVQNSNSISPIMDTLRVFTTRKKNCYFIEAKKGERVIVRASFYYGNYDQKSSPPSFDLQFDGNHWVTVETSNTEYVYYEIIYVVKGDSISVCVAQTKPGQFPFISALEVRSVDLSMYSNVDQDYPLHLIRRVAYGTNETVRYVDDRYDRIWTPVVGGNGLTNVASDAIFIDTSAWDQPPPAVLRNAITGSSPSTRIQLLKGFSSGDVPIYLNMYFSEVTQLDSTERRSFQVLVDSEPLLDHPIIPTYSNFTELYASNFTVSSNTTITLVPTSDSSLPPLINAMEVFLIGDVMTDGTNNNDGTTCSLLISNEYFTINIFVSRICCQYKLAMNFALLQVEGLASLKSTFDVLQDWGGDPCLPAPYSWDWINCSSDPTPRITALYLSSFGLSGPLPDFSSMDALETIDFHNNSLNGPIPEFLATLPNLKQLNLASNQFSGPIPDSLSNKNGLNLVVTSNPELCTSGNSCETTNSARNNPGGVGSSGYNNKKKKSKVPVIVGTTVPTFVIIWAVLGVMTLLHYRKKRATVAASTSGQGGANRPQSSSSSPINTEMIGKMGKAFMDEIKVNMEDQASNVDISDYQINQQPNGTN</sequence>
<evidence type="ECO:0000256" key="7">
    <source>
        <dbReference type="ARBA" id="ARBA00023136"/>
    </source>
</evidence>
<dbReference type="Gene3D" id="3.80.10.10">
    <property type="entry name" value="Ribonuclease Inhibitor"/>
    <property type="match status" value="1"/>
</dbReference>
<keyword evidence="6 9" id="KW-1133">Transmembrane helix</keyword>
<keyword evidence="13" id="KW-1185">Reference proteome</keyword>
<evidence type="ECO:0000256" key="6">
    <source>
        <dbReference type="ARBA" id="ARBA00022989"/>
    </source>
</evidence>
<dbReference type="SUPFAM" id="SSF52058">
    <property type="entry name" value="L domain-like"/>
    <property type="match status" value="1"/>
</dbReference>
<dbReference type="FunFam" id="3.80.10.10:FF:000129">
    <property type="entry name" value="Leucine-rich repeat receptor-like kinase"/>
    <property type="match status" value="1"/>
</dbReference>
<dbReference type="InterPro" id="IPR024788">
    <property type="entry name" value="Malectin-like_Carb-bd_dom"/>
</dbReference>
<feature type="region of interest" description="Disordered" evidence="8">
    <location>
        <begin position="581"/>
        <end position="603"/>
    </location>
</feature>
<accession>A0AAV6Y4T4</accession>
<evidence type="ECO:0000256" key="8">
    <source>
        <dbReference type="SAM" id="MobiDB-lite"/>
    </source>
</evidence>
<keyword evidence="5" id="KW-0677">Repeat</keyword>
<keyword evidence="3 9" id="KW-0812">Transmembrane</keyword>
<dbReference type="GO" id="GO:0016020">
    <property type="term" value="C:membrane"/>
    <property type="evidence" value="ECO:0007669"/>
    <property type="project" value="UniProtKB-SubCell"/>
</dbReference>
<evidence type="ECO:0000313" key="12">
    <source>
        <dbReference type="EMBL" id="KAG8387769.1"/>
    </source>
</evidence>
<protein>
    <recommendedName>
        <fullName evidence="11">Malectin-like domain-containing protein</fullName>
    </recommendedName>
</protein>
<comment type="subcellular location">
    <subcellularLocation>
        <location evidence="1">Membrane</location>
        <topology evidence="1">Single-pass membrane protein</topology>
    </subcellularLocation>
</comment>
<evidence type="ECO:0000256" key="4">
    <source>
        <dbReference type="ARBA" id="ARBA00022729"/>
    </source>
</evidence>
<evidence type="ECO:0000256" key="2">
    <source>
        <dbReference type="ARBA" id="ARBA00022614"/>
    </source>
</evidence>
<dbReference type="PANTHER" id="PTHR45631:SF44">
    <property type="entry name" value="CARBOHYDRATE-BINDING PROTEIN OF THE ER PROTEIN"/>
    <property type="match status" value="1"/>
</dbReference>
<feature type="domain" description="Malectin-like" evidence="11">
    <location>
        <begin position="25"/>
        <end position="341"/>
    </location>
</feature>
<keyword evidence="2" id="KW-0433">Leucine-rich repeat</keyword>
<reference evidence="12" key="1">
    <citation type="submission" date="2019-10" db="EMBL/GenBank/DDBJ databases">
        <authorList>
            <person name="Zhang R."/>
            <person name="Pan Y."/>
            <person name="Wang J."/>
            <person name="Ma R."/>
            <person name="Yu S."/>
        </authorList>
    </citation>
    <scope>NUCLEOTIDE SEQUENCE</scope>
    <source>
        <strain evidence="12">LA-IB0</strain>
        <tissue evidence="12">Leaf</tissue>
    </source>
</reference>
<dbReference type="PANTHER" id="PTHR45631">
    <property type="entry name" value="OS07G0107800 PROTEIN-RELATED"/>
    <property type="match status" value="1"/>
</dbReference>
<feature type="signal peptide" evidence="10">
    <location>
        <begin position="1"/>
        <end position="19"/>
    </location>
</feature>
<evidence type="ECO:0000259" key="11">
    <source>
        <dbReference type="Pfam" id="PF12819"/>
    </source>
</evidence>
<comment type="caution">
    <text evidence="12">The sequence shown here is derived from an EMBL/GenBank/DDBJ whole genome shotgun (WGS) entry which is preliminary data.</text>
</comment>
<keyword evidence="7 9" id="KW-0472">Membrane</keyword>
<keyword evidence="4 10" id="KW-0732">Signal</keyword>
<name>A0AAV6Y4T4_9LAMI</name>
<feature type="transmembrane region" description="Helical" evidence="9">
    <location>
        <begin position="549"/>
        <end position="571"/>
    </location>
</feature>
<dbReference type="Pfam" id="PF12819">
    <property type="entry name" value="Malectin_like"/>
    <property type="match status" value="1"/>
</dbReference>
<evidence type="ECO:0000313" key="13">
    <source>
        <dbReference type="Proteomes" id="UP000826271"/>
    </source>
</evidence>
<evidence type="ECO:0000256" key="3">
    <source>
        <dbReference type="ARBA" id="ARBA00022692"/>
    </source>
</evidence>
<dbReference type="Proteomes" id="UP000826271">
    <property type="component" value="Unassembled WGS sequence"/>
</dbReference>
<feature type="chain" id="PRO_5043876933" description="Malectin-like domain-containing protein" evidence="10">
    <location>
        <begin position="20"/>
        <end position="643"/>
    </location>
</feature>
<dbReference type="EMBL" id="WHWC01000002">
    <property type="protein sequence ID" value="KAG8387769.1"/>
    <property type="molecule type" value="Genomic_DNA"/>
</dbReference>
<evidence type="ECO:0000256" key="1">
    <source>
        <dbReference type="ARBA" id="ARBA00004167"/>
    </source>
</evidence>
<dbReference type="AlphaFoldDB" id="A0AAV6Y4T4"/>
<dbReference type="InterPro" id="IPR001611">
    <property type="entry name" value="Leu-rich_rpt"/>
</dbReference>
<dbReference type="Pfam" id="PF00560">
    <property type="entry name" value="LRR_1"/>
    <property type="match status" value="2"/>
</dbReference>
<evidence type="ECO:0000256" key="9">
    <source>
        <dbReference type="SAM" id="Phobius"/>
    </source>
</evidence>
<proteinExistence type="predicted"/>
<gene>
    <name evidence="12" type="ORF">BUALT_Bualt02G0055700</name>
</gene>
<evidence type="ECO:0000256" key="5">
    <source>
        <dbReference type="ARBA" id="ARBA00022737"/>
    </source>
</evidence>
<organism evidence="12 13">
    <name type="scientific">Buddleja alternifolia</name>
    <dbReference type="NCBI Taxonomy" id="168488"/>
    <lineage>
        <taxon>Eukaryota</taxon>
        <taxon>Viridiplantae</taxon>
        <taxon>Streptophyta</taxon>
        <taxon>Embryophyta</taxon>
        <taxon>Tracheophyta</taxon>
        <taxon>Spermatophyta</taxon>
        <taxon>Magnoliopsida</taxon>
        <taxon>eudicotyledons</taxon>
        <taxon>Gunneridae</taxon>
        <taxon>Pentapetalae</taxon>
        <taxon>asterids</taxon>
        <taxon>lamiids</taxon>
        <taxon>Lamiales</taxon>
        <taxon>Scrophulariaceae</taxon>
        <taxon>Buddlejeae</taxon>
        <taxon>Buddleja</taxon>
    </lineage>
</organism>
<dbReference type="InterPro" id="IPR032675">
    <property type="entry name" value="LRR_dom_sf"/>
</dbReference>